<proteinExistence type="predicted"/>
<keyword evidence="1" id="KW-1133">Transmembrane helix</keyword>
<dbReference type="Proteomes" id="UP000316714">
    <property type="component" value="Unassembled WGS sequence"/>
</dbReference>
<protein>
    <recommendedName>
        <fullName evidence="4">Type 4 fimbrial biogenesis protein PilX N-terminal domain-containing protein</fullName>
    </recommendedName>
</protein>
<organism evidence="2 3">
    <name type="scientific">Posidoniimonas corsicana</name>
    <dbReference type="NCBI Taxonomy" id="1938618"/>
    <lineage>
        <taxon>Bacteria</taxon>
        <taxon>Pseudomonadati</taxon>
        <taxon>Planctomycetota</taxon>
        <taxon>Planctomycetia</taxon>
        <taxon>Pirellulales</taxon>
        <taxon>Lacipirellulaceae</taxon>
        <taxon>Posidoniimonas</taxon>
    </lineage>
</organism>
<keyword evidence="3" id="KW-1185">Reference proteome</keyword>
<gene>
    <name evidence="2" type="ORF">KOR34_41370</name>
</gene>
<sequence length="325" mass="34745">MNQRRNTARSVTTRRGAALYVAVMATALMVTLLGLAGLAKVQIQRREATELADRIAAREAANGAAGLALINIAADNNWRTNYASGVESTPLAIGGARGATVSWVMVDSDGDLTNQDTDLQLSGVGRVGDSVQVATVGVKAVGVGPSELRNYDILSGASSDKLADDKWWCQYLRPDLPDDAISWRVTRVEFYCRRDQSNRDLQVVLYEPTASNWPSGVVLDSVNASSNDFGSSWGWRGVTFSGGASLGADDGVCVALTTSENQEPLEIAYRSGGVGESQSALITGDPTWTTYDTDKALLYRVYGEYVTADAACEVIEGTWEWGALP</sequence>
<reference evidence="2 3" key="1">
    <citation type="submission" date="2019-02" db="EMBL/GenBank/DDBJ databases">
        <title>Deep-cultivation of Planctomycetes and their phenomic and genomic characterization uncovers novel biology.</title>
        <authorList>
            <person name="Wiegand S."/>
            <person name="Jogler M."/>
            <person name="Boedeker C."/>
            <person name="Pinto D."/>
            <person name="Vollmers J."/>
            <person name="Rivas-Marin E."/>
            <person name="Kohn T."/>
            <person name="Peeters S.H."/>
            <person name="Heuer A."/>
            <person name="Rast P."/>
            <person name="Oberbeckmann S."/>
            <person name="Bunk B."/>
            <person name="Jeske O."/>
            <person name="Meyerdierks A."/>
            <person name="Storesund J.E."/>
            <person name="Kallscheuer N."/>
            <person name="Luecker S."/>
            <person name="Lage O.M."/>
            <person name="Pohl T."/>
            <person name="Merkel B.J."/>
            <person name="Hornburger P."/>
            <person name="Mueller R.-W."/>
            <person name="Bruemmer F."/>
            <person name="Labrenz M."/>
            <person name="Spormann A.M."/>
            <person name="Op Den Camp H."/>
            <person name="Overmann J."/>
            <person name="Amann R."/>
            <person name="Jetten M.S.M."/>
            <person name="Mascher T."/>
            <person name="Medema M.H."/>
            <person name="Devos D.P."/>
            <person name="Kaster A.-K."/>
            <person name="Ovreas L."/>
            <person name="Rohde M."/>
            <person name="Galperin M.Y."/>
            <person name="Jogler C."/>
        </authorList>
    </citation>
    <scope>NUCLEOTIDE SEQUENCE [LARGE SCALE GENOMIC DNA]</scope>
    <source>
        <strain evidence="2 3">KOR34</strain>
    </source>
</reference>
<comment type="caution">
    <text evidence="2">The sequence shown here is derived from an EMBL/GenBank/DDBJ whole genome shotgun (WGS) entry which is preliminary data.</text>
</comment>
<dbReference type="OrthoDB" id="239917at2"/>
<dbReference type="AlphaFoldDB" id="A0A5C5V188"/>
<keyword evidence="1" id="KW-0472">Membrane</keyword>
<evidence type="ECO:0000313" key="2">
    <source>
        <dbReference type="EMBL" id="TWT32374.1"/>
    </source>
</evidence>
<dbReference type="RefSeq" id="WP_146567685.1">
    <property type="nucleotide sequence ID" value="NZ_SIHJ01000003.1"/>
</dbReference>
<evidence type="ECO:0000313" key="3">
    <source>
        <dbReference type="Proteomes" id="UP000316714"/>
    </source>
</evidence>
<name>A0A5C5V188_9BACT</name>
<dbReference type="EMBL" id="SIHJ01000003">
    <property type="protein sequence ID" value="TWT32374.1"/>
    <property type="molecule type" value="Genomic_DNA"/>
</dbReference>
<feature type="transmembrane region" description="Helical" evidence="1">
    <location>
        <begin position="20"/>
        <end position="39"/>
    </location>
</feature>
<evidence type="ECO:0000256" key="1">
    <source>
        <dbReference type="SAM" id="Phobius"/>
    </source>
</evidence>
<evidence type="ECO:0008006" key="4">
    <source>
        <dbReference type="Google" id="ProtNLM"/>
    </source>
</evidence>
<accession>A0A5C5V188</accession>
<keyword evidence="1" id="KW-0812">Transmembrane</keyword>